<dbReference type="SUPFAM" id="SSF51161">
    <property type="entry name" value="Trimeric LpxA-like enzymes"/>
    <property type="match status" value="1"/>
</dbReference>
<name>K6W4W6_9MICO</name>
<reference evidence="4 5" key="1">
    <citation type="submission" date="2012-08" db="EMBL/GenBank/DDBJ databases">
        <title>Whole genome shotgun sequence of Austwickia chelonae NBRC 105200.</title>
        <authorList>
            <person name="Yoshida I."/>
            <person name="Hosoyama A."/>
            <person name="Tsuchikane K."/>
            <person name="Katsumata H."/>
            <person name="Ando Y."/>
            <person name="Ohji S."/>
            <person name="Hamada M."/>
            <person name="Tamura T."/>
            <person name="Yamazoe A."/>
            <person name="Yamazaki S."/>
            <person name="Fujita N."/>
        </authorList>
    </citation>
    <scope>NUCLEOTIDE SEQUENCE [LARGE SCALE GENOMIC DNA]</scope>
    <source>
        <strain evidence="4 5">NBRC 105200</strain>
    </source>
</reference>
<comment type="caution">
    <text evidence="4">The sequence shown here is derived from an EMBL/GenBank/DDBJ whole genome shotgun (WGS) entry which is preliminary data.</text>
</comment>
<accession>K6W4W6</accession>
<feature type="region of interest" description="Disordered" evidence="3">
    <location>
        <begin position="1"/>
        <end position="35"/>
    </location>
</feature>
<dbReference type="eggNOG" id="COG1045">
    <property type="taxonomic scope" value="Bacteria"/>
</dbReference>
<feature type="region of interest" description="Disordered" evidence="3">
    <location>
        <begin position="194"/>
        <end position="237"/>
    </location>
</feature>
<evidence type="ECO:0000313" key="5">
    <source>
        <dbReference type="Proteomes" id="UP000008495"/>
    </source>
</evidence>
<evidence type="ECO:0000256" key="1">
    <source>
        <dbReference type="ARBA" id="ARBA00022679"/>
    </source>
</evidence>
<keyword evidence="5" id="KW-1185">Reference proteome</keyword>
<gene>
    <name evidence="4" type="primary">cysE</name>
    <name evidence="4" type="ORF">AUCHE_03_00840</name>
</gene>
<protein>
    <submittedName>
        <fullName evidence="4">Serine acetyltransferase</fullName>
    </submittedName>
</protein>
<dbReference type="Pfam" id="PF00132">
    <property type="entry name" value="Hexapep"/>
    <property type="match status" value="1"/>
</dbReference>
<dbReference type="AlphaFoldDB" id="K6W4W6"/>
<dbReference type="STRING" id="100225.SAMN05421595_2001"/>
<dbReference type="GO" id="GO:0016740">
    <property type="term" value="F:transferase activity"/>
    <property type="evidence" value="ECO:0007669"/>
    <property type="project" value="UniProtKB-KW"/>
</dbReference>
<evidence type="ECO:0000256" key="3">
    <source>
        <dbReference type="SAM" id="MobiDB-lite"/>
    </source>
</evidence>
<dbReference type="OrthoDB" id="2643438at2"/>
<dbReference type="Gene3D" id="2.160.10.10">
    <property type="entry name" value="Hexapeptide repeat proteins"/>
    <property type="match status" value="1"/>
</dbReference>
<keyword evidence="1 4" id="KW-0808">Transferase</keyword>
<dbReference type="InterPro" id="IPR001451">
    <property type="entry name" value="Hexapep"/>
</dbReference>
<dbReference type="PROSITE" id="PS00101">
    <property type="entry name" value="HEXAPEP_TRANSFERASES"/>
    <property type="match status" value="1"/>
</dbReference>
<keyword evidence="2" id="KW-0677">Repeat</keyword>
<feature type="compositionally biased region" description="Basic and acidic residues" evidence="3">
    <location>
        <begin position="217"/>
        <end position="226"/>
    </location>
</feature>
<organism evidence="4 5">
    <name type="scientific">Austwickia chelonae NBRC 105200</name>
    <dbReference type="NCBI Taxonomy" id="1184607"/>
    <lineage>
        <taxon>Bacteria</taxon>
        <taxon>Bacillati</taxon>
        <taxon>Actinomycetota</taxon>
        <taxon>Actinomycetes</taxon>
        <taxon>Micrococcales</taxon>
        <taxon>Dermatophilaceae</taxon>
        <taxon>Austwickia</taxon>
    </lineage>
</organism>
<dbReference type="InterPro" id="IPR018357">
    <property type="entry name" value="Hexapep_transf_CS"/>
</dbReference>
<evidence type="ECO:0000256" key="2">
    <source>
        <dbReference type="ARBA" id="ARBA00022737"/>
    </source>
</evidence>
<evidence type="ECO:0000313" key="4">
    <source>
        <dbReference type="EMBL" id="GAB76867.1"/>
    </source>
</evidence>
<feature type="compositionally biased region" description="Polar residues" evidence="3">
    <location>
        <begin position="1"/>
        <end position="22"/>
    </location>
</feature>
<dbReference type="Proteomes" id="UP000008495">
    <property type="component" value="Unassembled WGS sequence"/>
</dbReference>
<proteinExistence type="predicted"/>
<dbReference type="PANTHER" id="PTHR42811">
    <property type="entry name" value="SERINE ACETYLTRANSFERASE"/>
    <property type="match status" value="1"/>
</dbReference>
<dbReference type="InterPro" id="IPR011004">
    <property type="entry name" value="Trimer_LpxA-like_sf"/>
</dbReference>
<sequence length="237" mass="24981">MNTSNTSLRSLTPVPQDTQNPTPAKDGSSSRHPWADELGKRYPIVNVLREDRHRNGGIRTPGFQTIACHRLANWAESDEAPKALRAPVGRMARAGLLVARGVYGIELPASVVLGRRVKVAHQSGIIVHPDVVIGDDVLIRQNVTIGLREDIQGDASEHVPRIRSGASLGAGAVVVGPVVVGEGAVIGANTVVTRDVPDGGTVSPPRSIIRGPSGTDTRGEHDRKPPSDSSPADRAGK</sequence>
<dbReference type="EMBL" id="BAGZ01000003">
    <property type="protein sequence ID" value="GAB76867.1"/>
    <property type="molecule type" value="Genomic_DNA"/>
</dbReference>